<name>A0A1F6V7S3_9BACT</name>
<protein>
    <submittedName>
        <fullName evidence="1">Uncharacterized protein</fullName>
    </submittedName>
</protein>
<comment type="caution">
    <text evidence="1">The sequence shown here is derived from an EMBL/GenBank/DDBJ whole genome shotgun (WGS) entry which is preliminary data.</text>
</comment>
<gene>
    <name evidence="1" type="ORF">A2647_03680</name>
</gene>
<sequence>MSNIALVTTPSSDSTTRYISTWAEETTKKLESKQLKFILLKKDRATASIVESMLKKHSPSLLFLNGHGGPDSVCGHNDEILVQAGKNGIALKGVVAYALSCSSAKTLGPATVQAGAIAYIGYTEDFIFFISPEKMKRPQEDKTAEMFLAPANHVVVSLAKGHTTGEATNAAKNYFLKSIQKLISSESSVDEREYIRYLMWDMRSLVCQGDRDAVVVSK</sequence>
<evidence type="ECO:0000313" key="2">
    <source>
        <dbReference type="Proteomes" id="UP000177370"/>
    </source>
</evidence>
<organism evidence="1 2">
    <name type="scientific">Candidatus Nomurabacteria bacterium RIFCSPHIGHO2_01_FULL_40_24b</name>
    <dbReference type="NCBI Taxonomy" id="1801739"/>
    <lineage>
        <taxon>Bacteria</taxon>
        <taxon>Candidatus Nomuraibacteriota</taxon>
    </lineage>
</organism>
<accession>A0A1F6V7S3</accession>
<dbReference type="AlphaFoldDB" id="A0A1F6V7S3"/>
<dbReference type="EMBL" id="MFTP01000017">
    <property type="protein sequence ID" value="OGI65546.1"/>
    <property type="molecule type" value="Genomic_DNA"/>
</dbReference>
<dbReference type="Proteomes" id="UP000177370">
    <property type="component" value="Unassembled WGS sequence"/>
</dbReference>
<proteinExistence type="predicted"/>
<evidence type="ECO:0000313" key="1">
    <source>
        <dbReference type="EMBL" id="OGI65546.1"/>
    </source>
</evidence>
<reference evidence="1 2" key="1">
    <citation type="journal article" date="2016" name="Nat. Commun.">
        <title>Thousands of microbial genomes shed light on interconnected biogeochemical processes in an aquifer system.</title>
        <authorList>
            <person name="Anantharaman K."/>
            <person name="Brown C.T."/>
            <person name="Hug L.A."/>
            <person name="Sharon I."/>
            <person name="Castelle C.J."/>
            <person name="Probst A.J."/>
            <person name="Thomas B.C."/>
            <person name="Singh A."/>
            <person name="Wilkins M.J."/>
            <person name="Karaoz U."/>
            <person name="Brodie E.L."/>
            <person name="Williams K.H."/>
            <person name="Hubbard S.S."/>
            <person name="Banfield J.F."/>
        </authorList>
    </citation>
    <scope>NUCLEOTIDE SEQUENCE [LARGE SCALE GENOMIC DNA]</scope>
</reference>